<name>A0AAT9GK62_9BACT</name>
<reference evidence="2" key="1">
    <citation type="submission" date="2024-02" db="EMBL/GenBank/DDBJ databases">
        <title>Sediminibacterium planktonica sp. nov. and Sediminibacterium longus sp. nov., isolated from surface lake and river water.</title>
        <authorList>
            <person name="Watanabe K."/>
            <person name="Takemine S."/>
            <person name="Ishii Y."/>
            <person name="Ogata Y."/>
            <person name="Shindo C."/>
            <person name="Suda W."/>
        </authorList>
    </citation>
    <scope>NUCLEOTIDE SEQUENCE</scope>
    <source>
        <strain evidence="2">KACHI17</strain>
    </source>
</reference>
<protein>
    <recommendedName>
        <fullName evidence="3">DUF4468 domain-containing protein</fullName>
    </recommendedName>
</protein>
<sequence length="197" mass="23392">MKKTLFFFLLLFSLQQIFAQLRFPLDDNSGKIVFTKVSSVVLPRSEMYKRTRNWLLYQYTTSKFDDHFNISKNGKPVYLSEDKRMRSISGKYGFYIMYPIEDRSGLNMEQTFVMYTLTVNFKDSAFESRVSDLKCFTTATTRNGMRPPQFDLETYNSNQLNHLDHVQQYIIPQVMNSVRKIHEDLYRNIRYGNLTSE</sequence>
<gene>
    <name evidence="2" type="ORF">KACHI17_18590</name>
</gene>
<dbReference type="EMBL" id="AP029612">
    <property type="protein sequence ID" value="BFG70978.1"/>
    <property type="molecule type" value="Genomic_DNA"/>
</dbReference>
<feature type="chain" id="PRO_5043534996" description="DUF4468 domain-containing protein" evidence="1">
    <location>
        <begin position="20"/>
        <end position="197"/>
    </location>
</feature>
<evidence type="ECO:0000256" key="1">
    <source>
        <dbReference type="SAM" id="SignalP"/>
    </source>
</evidence>
<evidence type="ECO:0000313" key="2">
    <source>
        <dbReference type="EMBL" id="BFG70978.1"/>
    </source>
</evidence>
<dbReference type="AlphaFoldDB" id="A0AAT9GK62"/>
<evidence type="ECO:0008006" key="3">
    <source>
        <dbReference type="Google" id="ProtNLM"/>
    </source>
</evidence>
<organism evidence="2">
    <name type="scientific">Sediminibacterium sp. KACHI17</name>
    <dbReference type="NCBI Taxonomy" id="1751071"/>
    <lineage>
        <taxon>Bacteria</taxon>
        <taxon>Pseudomonadati</taxon>
        <taxon>Bacteroidota</taxon>
        <taxon>Chitinophagia</taxon>
        <taxon>Chitinophagales</taxon>
        <taxon>Chitinophagaceae</taxon>
        <taxon>Sediminibacterium</taxon>
    </lineage>
</organism>
<dbReference type="RefSeq" id="WP_353548616.1">
    <property type="nucleotide sequence ID" value="NZ_AP029612.1"/>
</dbReference>
<feature type="signal peptide" evidence="1">
    <location>
        <begin position="1"/>
        <end position="19"/>
    </location>
</feature>
<proteinExistence type="predicted"/>
<keyword evidence="1" id="KW-0732">Signal</keyword>
<accession>A0AAT9GK62</accession>
<dbReference type="Gene3D" id="3.30.530.80">
    <property type="match status" value="1"/>
</dbReference>